<dbReference type="InterPro" id="IPR009061">
    <property type="entry name" value="DNA-bd_dom_put_sf"/>
</dbReference>
<evidence type="ECO:0000256" key="1">
    <source>
        <dbReference type="ARBA" id="ARBA00023125"/>
    </source>
</evidence>
<keyword evidence="1" id="KW-0238">DNA-binding</keyword>
<accession>A0A7V5PQZ8</accession>
<sequence length="114" mass="13251">MVMDQKKLFYSIGQVSRYVNLPQSVLRYWETVFDRLQPQKSPGGSRLYTSEDIEIILTIKNLLYDQGFTIKGANQRLNQMANGELTRFSKEALERKEVPALDMLQIIARLKKII</sequence>
<dbReference type="PANTHER" id="PTHR30204">
    <property type="entry name" value="REDOX-CYCLING DRUG-SENSING TRANSCRIPTIONAL ACTIVATOR SOXR"/>
    <property type="match status" value="1"/>
</dbReference>
<protein>
    <submittedName>
        <fullName evidence="3">MerR family transcriptional regulator</fullName>
    </submittedName>
</protein>
<evidence type="ECO:0000313" key="3">
    <source>
        <dbReference type="EMBL" id="HHJ53305.1"/>
    </source>
</evidence>
<dbReference type="InterPro" id="IPR047057">
    <property type="entry name" value="MerR_fam"/>
</dbReference>
<gene>
    <name evidence="3" type="ORF">ENJ89_08945</name>
</gene>
<dbReference type="GO" id="GO:0003677">
    <property type="term" value="F:DNA binding"/>
    <property type="evidence" value="ECO:0007669"/>
    <property type="project" value="UniProtKB-KW"/>
</dbReference>
<dbReference type="InterPro" id="IPR000551">
    <property type="entry name" value="MerR-type_HTH_dom"/>
</dbReference>
<dbReference type="EMBL" id="DROD01000574">
    <property type="protein sequence ID" value="HHJ53305.1"/>
    <property type="molecule type" value="Genomic_DNA"/>
</dbReference>
<dbReference type="SUPFAM" id="SSF46955">
    <property type="entry name" value="Putative DNA-binding domain"/>
    <property type="match status" value="1"/>
</dbReference>
<dbReference type="PROSITE" id="PS50937">
    <property type="entry name" value="HTH_MERR_2"/>
    <property type="match status" value="1"/>
</dbReference>
<name>A0A7V5PQZ8_CALAY</name>
<dbReference type="PANTHER" id="PTHR30204:SF15">
    <property type="entry name" value="BLL5018 PROTEIN"/>
    <property type="match status" value="1"/>
</dbReference>
<dbReference type="Proteomes" id="UP000886124">
    <property type="component" value="Unassembled WGS sequence"/>
</dbReference>
<dbReference type="CDD" id="cd04765">
    <property type="entry name" value="HTH_MlrA-like_sg2"/>
    <property type="match status" value="1"/>
</dbReference>
<dbReference type="Pfam" id="PF13411">
    <property type="entry name" value="MerR_1"/>
    <property type="match status" value="1"/>
</dbReference>
<evidence type="ECO:0000259" key="2">
    <source>
        <dbReference type="PROSITE" id="PS50937"/>
    </source>
</evidence>
<dbReference type="SMART" id="SM00422">
    <property type="entry name" value="HTH_MERR"/>
    <property type="match status" value="1"/>
</dbReference>
<reference evidence="3" key="1">
    <citation type="journal article" date="2020" name="mSystems">
        <title>Genome- and Community-Level Interaction Insights into Carbon Utilization and Element Cycling Functions of Hydrothermarchaeota in Hydrothermal Sediment.</title>
        <authorList>
            <person name="Zhou Z."/>
            <person name="Liu Y."/>
            <person name="Xu W."/>
            <person name="Pan J."/>
            <person name="Luo Z.H."/>
            <person name="Li M."/>
        </authorList>
    </citation>
    <scope>NUCLEOTIDE SEQUENCE [LARGE SCALE GENOMIC DNA]</scope>
    <source>
        <strain evidence="3">HyVt-527</strain>
    </source>
</reference>
<feature type="domain" description="HTH merR-type" evidence="2">
    <location>
        <begin position="9"/>
        <end position="79"/>
    </location>
</feature>
<dbReference type="GO" id="GO:0003700">
    <property type="term" value="F:DNA-binding transcription factor activity"/>
    <property type="evidence" value="ECO:0007669"/>
    <property type="project" value="InterPro"/>
</dbReference>
<feature type="non-terminal residue" evidence="3">
    <location>
        <position position="114"/>
    </location>
</feature>
<organism evidence="3">
    <name type="scientific">Caldithrix abyssi</name>
    <dbReference type="NCBI Taxonomy" id="187145"/>
    <lineage>
        <taxon>Bacteria</taxon>
        <taxon>Pseudomonadati</taxon>
        <taxon>Calditrichota</taxon>
        <taxon>Calditrichia</taxon>
        <taxon>Calditrichales</taxon>
        <taxon>Calditrichaceae</taxon>
        <taxon>Caldithrix</taxon>
    </lineage>
</organism>
<proteinExistence type="predicted"/>
<dbReference type="Gene3D" id="1.10.1660.10">
    <property type="match status" value="1"/>
</dbReference>
<comment type="caution">
    <text evidence="3">The sequence shown here is derived from an EMBL/GenBank/DDBJ whole genome shotgun (WGS) entry which is preliminary data.</text>
</comment>
<dbReference type="AlphaFoldDB" id="A0A7V5PQZ8"/>